<comment type="similarity">
    <text evidence="2">Belongs to the DoxX family.</text>
</comment>
<evidence type="ECO:0000256" key="1">
    <source>
        <dbReference type="ARBA" id="ARBA00004651"/>
    </source>
</evidence>
<reference evidence="8" key="1">
    <citation type="submission" date="2021-02" db="EMBL/GenBank/DDBJ databases">
        <authorList>
            <person name="Han P."/>
        </authorList>
    </citation>
    <scope>NUCLEOTIDE SEQUENCE</scope>
    <source>
        <strain evidence="8">Candidatus Nitrotoga sp. ZN8</strain>
    </source>
</reference>
<evidence type="ECO:0000256" key="3">
    <source>
        <dbReference type="ARBA" id="ARBA00022475"/>
    </source>
</evidence>
<evidence type="ECO:0000256" key="7">
    <source>
        <dbReference type="SAM" id="Phobius"/>
    </source>
</evidence>
<accession>A0A916BCG1</accession>
<comment type="subcellular location">
    <subcellularLocation>
        <location evidence="1">Cell membrane</location>
        <topology evidence="1">Multi-pass membrane protein</topology>
    </subcellularLocation>
</comment>
<dbReference type="PANTHER" id="PTHR33452">
    <property type="entry name" value="OXIDOREDUCTASE CATD-RELATED"/>
    <property type="match status" value="1"/>
</dbReference>
<keyword evidence="3" id="KW-1003">Cell membrane</keyword>
<evidence type="ECO:0000256" key="6">
    <source>
        <dbReference type="ARBA" id="ARBA00023136"/>
    </source>
</evidence>
<evidence type="ECO:0000313" key="8">
    <source>
        <dbReference type="EMBL" id="CAE6713206.1"/>
    </source>
</evidence>
<evidence type="ECO:0000256" key="4">
    <source>
        <dbReference type="ARBA" id="ARBA00022692"/>
    </source>
</evidence>
<dbReference type="PANTHER" id="PTHR33452:SF1">
    <property type="entry name" value="INNER MEMBRANE PROTEIN YPHA-RELATED"/>
    <property type="match status" value="1"/>
</dbReference>
<dbReference type="Proteomes" id="UP000675882">
    <property type="component" value="Unassembled WGS sequence"/>
</dbReference>
<name>A0A916BCG1_9PROT</name>
<feature type="transmembrane region" description="Helical" evidence="7">
    <location>
        <begin position="45"/>
        <end position="65"/>
    </location>
</feature>
<feature type="transmembrane region" description="Helical" evidence="7">
    <location>
        <begin position="72"/>
        <end position="92"/>
    </location>
</feature>
<dbReference type="RefSeq" id="WP_213035851.1">
    <property type="nucleotide sequence ID" value="NZ_CAJNBL010000014.1"/>
</dbReference>
<dbReference type="GO" id="GO:0005886">
    <property type="term" value="C:plasma membrane"/>
    <property type="evidence" value="ECO:0007669"/>
    <property type="project" value="UniProtKB-SubCell"/>
</dbReference>
<dbReference type="InterPro" id="IPR032808">
    <property type="entry name" value="DoxX"/>
</dbReference>
<comment type="caution">
    <text evidence="8">The sequence shown here is derived from an EMBL/GenBank/DDBJ whole genome shotgun (WGS) entry which is preliminary data.</text>
</comment>
<feature type="transmembrane region" description="Helical" evidence="7">
    <location>
        <begin position="104"/>
        <end position="124"/>
    </location>
</feature>
<keyword evidence="6 7" id="KW-0472">Membrane</keyword>
<gene>
    <name evidence="8" type="ORF">NTGZN8_210018</name>
</gene>
<keyword evidence="5 7" id="KW-1133">Transmembrane helix</keyword>
<evidence type="ECO:0000313" key="9">
    <source>
        <dbReference type="Proteomes" id="UP000675882"/>
    </source>
</evidence>
<dbReference type="Pfam" id="PF07681">
    <property type="entry name" value="DoxX"/>
    <property type="match status" value="1"/>
</dbReference>
<dbReference type="AlphaFoldDB" id="A0A916BCG1"/>
<evidence type="ECO:0000256" key="2">
    <source>
        <dbReference type="ARBA" id="ARBA00006679"/>
    </source>
</evidence>
<protein>
    <submittedName>
        <fullName evidence="8">DoxX family protein</fullName>
    </submittedName>
</protein>
<dbReference type="EMBL" id="CAJNBL010000014">
    <property type="protein sequence ID" value="CAE6713206.1"/>
    <property type="molecule type" value="Genomic_DNA"/>
</dbReference>
<proteinExistence type="inferred from homology"/>
<sequence>MNALNQFGPLLGRILIALIFVMAGFNKITGFEGTVGYIASKGLPFPEMLAIGAIIVELGGGLMLIAGWYTRWAAAAIFIFTAMTAVLFHNFWAMPPEEAQNQMISFMKNISIMGGLLYVVVYGSGSIKPGKSIS</sequence>
<feature type="transmembrane region" description="Helical" evidence="7">
    <location>
        <begin position="7"/>
        <end position="25"/>
    </location>
</feature>
<evidence type="ECO:0000256" key="5">
    <source>
        <dbReference type="ARBA" id="ARBA00022989"/>
    </source>
</evidence>
<keyword evidence="9" id="KW-1185">Reference proteome</keyword>
<dbReference type="InterPro" id="IPR051907">
    <property type="entry name" value="DoxX-like_oxidoreductase"/>
</dbReference>
<organism evidence="8 9">
    <name type="scientific">Candidatus Nitrotoga fabula</name>
    <dbReference type="NCBI Taxonomy" id="2182327"/>
    <lineage>
        <taxon>Bacteria</taxon>
        <taxon>Pseudomonadati</taxon>
        <taxon>Pseudomonadota</taxon>
        <taxon>Betaproteobacteria</taxon>
        <taxon>Nitrosomonadales</taxon>
        <taxon>Gallionellaceae</taxon>
        <taxon>Candidatus Nitrotoga</taxon>
    </lineage>
</organism>
<keyword evidence="4 7" id="KW-0812">Transmembrane</keyword>